<feature type="region of interest" description="Disordered" evidence="1">
    <location>
        <begin position="1"/>
        <end position="34"/>
    </location>
</feature>
<dbReference type="Proteomes" id="UP001201980">
    <property type="component" value="Unassembled WGS sequence"/>
</dbReference>
<gene>
    <name evidence="2" type="ORF">MKZ38_008227</name>
</gene>
<proteinExistence type="predicted"/>
<evidence type="ECO:0000313" key="2">
    <source>
        <dbReference type="EMBL" id="KAJ2893786.1"/>
    </source>
</evidence>
<comment type="caution">
    <text evidence="2">The sequence shown here is derived from an EMBL/GenBank/DDBJ whole genome shotgun (WGS) entry which is preliminary data.</text>
</comment>
<dbReference type="EMBL" id="JAKWBI020000566">
    <property type="protein sequence ID" value="KAJ2893786.1"/>
    <property type="molecule type" value="Genomic_DNA"/>
</dbReference>
<organism evidence="2 3">
    <name type="scientific">Zalerion maritima</name>
    <dbReference type="NCBI Taxonomy" id="339359"/>
    <lineage>
        <taxon>Eukaryota</taxon>
        <taxon>Fungi</taxon>
        <taxon>Dikarya</taxon>
        <taxon>Ascomycota</taxon>
        <taxon>Pezizomycotina</taxon>
        <taxon>Sordariomycetes</taxon>
        <taxon>Lulworthiomycetidae</taxon>
        <taxon>Lulworthiales</taxon>
        <taxon>Lulworthiaceae</taxon>
        <taxon>Zalerion</taxon>
    </lineage>
</organism>
<reference evidence="2" key="1">
    <citation type="submission" date="2022-07" db="EMBL/GenBank/DDBJ databases">
        <title>Draft genome sequence of Zalerion maritima ATCC 34329, a (micro)plastics degrading marine fungus.</title>
        <authorList>
            <person name="Paco A."/>
            <person name="Goncalves M.F.M."/>
            <person name="Rocha-Santos T.A.P."/>
            <person name="Alves A."/>
        </authorList>
    </citation>
    <scope>NUCLEOTIDE SEQUENCE</scope>
    <source>
        <strain evidence="2">ATCC 34329</strain>
    </source>
</reference>
<feature type="compositionally biased region" description="Polar residues" evidence="1">
    <location>
        <begin position="1"/>
        <end position="17"/>
    </location>
</feature>
<name>A0AAD5RHD2_9PEZI</name>
<accession>A0AAD5RHD2</accession>
<protein>
    <submittedName>
        <fullName evidence="2">Uncharacterized protein</fullName>
    </submittedName>
</protein>
<feature type="compositionally biased region" description="Basic and acidic residues" evidence="1">
    <location>
        <begin position="23"/>
        <end position="34"/>
    </location>
</feature>
<sequence length="177" mass="19412">MAQMPHSSSDTQTQRSSALPAAHDAKAETRPRVCEEEATAAKRKRRLSWTVLRSWIECPSMARDLLARPGRFTIQPAGRHVCDPAGALVPWLPGASFGRGGKEWAAGGRTTSDRILESRRPSSHSRMPRLGAAVFCIAHHATTNHAPVAMTGLAVWQMLKIETGGFIQLDYETTFHT</sequence>
<evidence type="ECO:0000256" key="1">
    <source>
        <dbReference type="SAM" id="MobiDB-lite"/>
    </source>
</evidence>
<keyword evidence="3" id="KW-1185">Reference proteome</keyword>
<dbReference type="AlphaFoldDB" id="A0AAD5RHD2"/>
<evidence type="ECO:0000313" key="3">
    <source>
        <dbReference type="Proteomes" id="UP001201980"/>
    </source>
</evidence>